<organism evidence="1 2">
    <name type="scientific">Candidatus Gottesmanbacteria bacterium GW2011_GWB1_49_7</name>
    <dbReference type="NCBI Taxonomy" id="1618448"/>
    <lineage>
        <taxon>Bacteria</taxon>
        <taxon>Candidatus Gottesmaniibacteriota</taxon>
    </lineage>
</organism>
<dbReference type="EMBL" id="LCQD01000002">
    <property type="protein sequence ID" value="KKW13334.1"/>
    <property type="molecule type" value="Genomic_DNA"/>
</dbReference>
<dbReference type="AlphaFoldDB" id="A0A0G1Z3G7"/>
<proteinExistence type="predicted"/>
<protein>
    <submittedName>
        <fullName evidence="1">Uncharacterized protein</fullName>
    </submittedName>
</protein>
<name>A0A0G1Z3G7_9BACT</name>
<reference evidence="1 2" key="1">
    <citation type="journal article" date="2015" name="Nature">
        <title>rRNA introns, odd ribosomes, and small enigmatic genomes across a large radiation of phyla.</title>
        <authorList>
            <person name="Brown C.T."/>
            <person name="Hug L.A."/>
            <person name="Thomas B.C."/>
            <person name="Sharon I."/>
            <person name="Castelle C.J."/>
            <person name="Singh A."/>
            <person name="Wilkins M.J."/>
            <person name="Williams K.H."/>
            <person name="Banfield J.F."/>
        </authorList>
    </citation>
    <scope>NUCLEOTIDE SEQUENCE [LARGE SCALE GENOMIC DNA]</scope>
</reference>
<gene>
    <name evidence="1" type="ORF">UY48_C0002G0025</name>
</gene>
<sequence>MTSCEPRRPFLEEFLRIQSDPTKGYFESAREIERLCPALTAAPQRYATPEQEVQAWWDWFDLFLLSITRNPAPNGAGKEREEAHG</sequence>
<dbReference type="Proteomes" id="UP000034588">
    <property type="component" value="Unassembled WGS sequence"/>
</dbReference>
<evidence type="ECO:0000313" key="1">
    <source>
        <dbReference type="EMBL" id="KKW13334.1"/>
    </source>
</evidence>
<accession>A0A0G1Z3G7</accession>
<comment type="caution">
    <text evidence="1">The sequence shown here is derived from an EMBL/GenBank/DDBJ whole genome shotgun (WGS) entry which is preliminary data.</text>
</comment>
<evidence type="ECO:0000313" key="2">
    <source>
        <dbReference type="Proteomes" id="UP000034588"/>
    </source>
</evidence>